<accession>A0A6A4TH82</accession>
<sequence length="149" mass="17139">MVTDALKYVRVENHFLSYKGSYGRDEERREEKSDSLGMSSSIIQYGDYYGVSNTPIIMTQNNVNQKGRRRILVQTSPRCQRRRFSEKALESVHSIACYGITTESDEQSCGEPSDISHCHRHKEKTSPQHHINLKVRVSERRFEGGGDDK</sequence>
<reference evidence="1 2" key="1">
    <citation type="submission" date="2019-06" db="EMBL/GenBank/DDBJ databases">
        <title>Draft genomes of female and male turbot (Scophthalmus maximus).</title>
        <authorList>
            <person name="Xu H."/>
            <person name="Xu X.-W."/>
            <person name="Shao C."/>
            <person name="Chen S."/>
        </authorList>
    </citation>
    <scope>NUCLEOTIDE SEQUENCE [LARGE SCALE GENOMIC DNA]</scope>
    <source>
        <strain evidence="1">Ysfricsl-2016a</strain>
        <tissue evidence="1">Blood</tissue>
    </source>
</reference>
<name>A0A6A4TH82_SCOMX</name>
<dbReference type="EMBL" id="VEVO01000001">
    <property type="protein sequence ID" value="KAF0046976.1"/>
    <property type="molecule type" value="Genomic_DNA"/>
</dbReference>
<organism evidence="1 2">
    <name type="scientific">Scophthalmus maximus</name>
    <name type="common">Turbot</name>
    <name type="synonym">Psetta maxima</name>
    <dbReference type="NCBI Taxonomy" id="52904"/>
    <lineage>
        <taxon>Eukaryota</taxon>
        <taxon>Metazoa</taxon>
        <taxon>Chordata</taxon>
        <taxon>Craniata</taxon>
        <taxon>Vertebrata</taxon>
        <taxon>Euteleostomi</taxon>
        <taxon>Actinopterygii</taxon>
        <taxon>Neopterygii</taxon>
        <taxon>Teleostei</taxon>
        <taxon>Neoteleostei</taxon>
        <taxon>Acanthomorphata</taxon>
        <taxon>Carangaria</taxon>
        <taxon>Pleuronectiformes</taxon>
        <taxon>Pleuronectoidei</taxon>
        <taxon>Scophthalmidae</taxon>
        <taxon>Scophthalmus</taxon>
    </lineage>
</organism>
<protein>
    <submittedName>
        <fullName evidence="1">Uncharacterized protein</fullName>
    </submittedName>
</protein>
<dbReference type="Proteomes" id="UP000438429">
    <property type="component" value="Unassembled WGS sequence"/>
</dbReference>
<evidence type="ECO:0000313" key="1">
    <source>
        <dbReference type="EMBL" id="KAF0046976.1"/>
    </source>
</evidence>
<dbReference type="AlphaFoldDB" id="A0A6A4TH82"/>
<evidence type="ECO:0000313" key="2">
    <source>
        <dbReference type="Proteomes" id="UP000438429"/>
    </source>
</evidence>
<proteinExistence type="predicted"/>
<comment type="caution">
    <text evidence="1">The sequence shown here is derived from an EMBL/GenBank/DDBJ whole genome shotgun (WGS) entry which is preliminary data.</text>
</comment>
<gene>
    <name evidence="1" type="ORF">F2P81_000609</name>
</gene>